<evidence type="ECO:0000313" key="1">
    <source>
        <dbReference type="EMBL" id="KAF7278594.1"/>
    </source>
</evidence>
<comment type="caution">
    <text evidence="1">The sequence shown here is derived from an EMBL/GenBank/DDBJ whole genome shotgun (WGS) entry which is preliminary data.</text>
</comment>
<organism evidence="1 2">
    <name type="scientific">Rhynchophorus ferrugineus</name>
    <name type="common">Red palm weevil</name>
    <name type="synonym">Curculio ferrugineus</name>
    <dbReference type="NCBI Taxonomy" id="354439"/>
    <lineage>
        <taxon>Eukaryota</taxon>
        <taxon>Metazoa</taxon>
        <taxon>Ecdysozoa</taxon>
        <taxon>Arthropoda</taxon>
        <taxon>Hexapoda</taxon>
        <taxon>Insecta</taxon>
        <taxon>Pterygota</taxon>
        <taxon>Neoptera</taxon>
        <taxon>Endopterygota</taxon>
        <taxon>Coleoptera</taxon>
        <taxon>Polyphaga</taxon>
        <taxon>Cucujiformia</taxon>
        <taxon>Curculionidae</taxon>
        <taxon>Dryophthorinae</taxon>
        <taxon>Rhynchophorus</taxon>
    </lineage>
</organism>
<dbReference type="AlphaFoldDB" id="A0A834MHK8"/>
<sequence length="83" mass="9567">MIIVRSPQIDHVQEQLLIDSELELQQLPAEEVRSDFGLIQPRDDCDNCVKSTRTYSILNQRGSYRHRADAPTEFVTSVGHDQR</sequence>
<proteinExistence type="predicted"/>
<reference evidence="1" key="1">
    <citation type="submission" date="2020-08" db="EMBL/GenBank/DDBJ databases">
        <title>Genome sequencing and assembly of the red palm weevil Rhynchophorus ferrugineus.</title>
        <authorList>
            <person name="Dias G.B."/>
            <person name="Bergman C.M."/>
            <person name="Manee M."/>
        </authorList>
    </citation>
    <scope>NUCLEOTIDE SEQUENCE</scope>
    <source>
        <strain evidence="1">AA-2017</strain>
        <tissue evidence="1">Whole larva</tissue>
    </source>
</reference>
<evidence type="ECO:0000313" key="2">
    <source>
        <dbReference type="Proteomes" id="UP000625711"/>
    </source>
</evidence>
<accession>A0A834MHK8</accession>
<dbReference type="EMBL" id="JAACXV010000395">
    <property type="protein sequence ID" value="KAF7278594.1"/>
    <property type="molecule type" value="Genomic_DNA"/>
</dbReference>
<keyword evidence="2" id="KW-1185">Reference proteome</keyword>
<gene>
    <name evidence="1" type="ORF">GWI33_008167</name>
</gene>
<name>A0A834MHK8_RHYFE</name>
<dbReference type="Proteomes" id="UP000625711">
    <property type="component" value="Unassembled WGS sequence"/>
</dbReference>
<protein>
    <submittedName>
        <fullName evidence="1">Uncharacterized protein</fullName>
    </submittedName>
</protein>